<proteinExistence type="predicted"/>
<dbReference type="Pfam" id="PF08759">
    <property type="entry name" value="GT-D"/>
    <property type="match status" value="1"/>
</dbReference>
<gene>
    <name evidence="2" type="ORF">GCM10023314_15160</name>
</gene>
<keyword evidence="3" id="KW-1185">Reference proteome</keyword>
<comment type="caution">
    <text evidence="2">The sequence shown here is derived from an EMBL/GenBank/DDBJ whole genome shotgun (WGS) entry which is preliminary data.</text>
</comment>
<dbReference type="Proteomes" id="UP001501302">
    <property type="component" value="Unassembled WGS sequence"/>
</dbReference>
<evidence type="ECO:0000313" key="2">
    <source>
        <dbReference type="EMBL" id="GAA4943051.1"/>
    </source>
</evidence>
<evidence type="ECO:0000259" key="1">
    <source>
        <dbReference type="Pfam" id="PF08759"/>
    </source>
</evidence>
<dbReference type="InterPro" id="IPR014869">
    <property type="entry name" value="GT-D"/>
</dbReference>
<sequence length="289" mass="33795">MRFKKSIKRKLRPILKKLSYKYFYRDFKELIILENMDNIRIQTTFNTLNELENCIKLNQRGAYLRFGDGDIYLLNKKHDSYQNANEFLAKEMLEAFQINDKYVFKSLAIHSEKFGYEDGMFDGNHKNNQVLSISLLKSTYMFFIGQKIYSPVALHFTATQNPIRTNSFLKMLKSKTKLFIGNKELNKSVIKMLFGNSIHIKTPSKNAYDDIKRIYTESKFEIEKFDGFAVVVVAMGCSGRPLMKRLLLNKFNIFLFDFGSLIDGFDGVNSRTWLKVNSIDYNKLTENLT</sequence>
<reference evidence="3" key="1">
    <citation type="journal article" date="2019" name="Int. J. Syst. Evol. Microbiol.">
        <title>The Global Catalogue of Microorganisms (GCM) 10K type strain sequencing project: providing services to taxonomists for standard genome sequencing and annotation.</title>
        <authorList>
            <consortium name="The Broad Institute Genomics Platform"/>
            <consortium name="The Broad Institute Genome Sequencing Center for Infectious Disease"/>
            <person name="Wu L."/>
            <person name="Ma J."/>
        </authorList>
    </citation>
    <scope>NUCLEOTIDE SEQUENCE [LARGE SCALE GENOMIC DNA]</scope>
    <source>
        <strain evidence="3">JCM 18285</strain>
    </source>
</reference>
<protein>
    <recommendedName>
        <fullName evidence="1">Glycosyltransferase GT-D fold domain-containing protein</fullName>
    </recommendedName>
</protein>
<accession>A0ABP9GHI7</accession>
<organism evidence="2 3">
    <name type="scientific">Algibacter agarivorans</name>
    <dbReference type="NCBI Taxonomy" id="1109741"/>
    <lineage>
        <taxon>Bacteria</taxon>
        <taxon>Pseudomonadati</taxon>
        <taxon>Bacteroidota</taxon>
        <taxon>Flavobacteriia</taxon>
        <taxon>Flavobacteriales</taxon>
        <taxon>Flavobacteriaceae</taxon>
        <taxon>Algibacter</taxon>
    </lineage>
</organism>
<name>A0ABP9GHI7_9FLAO</name>
<dbReference type="RefSeq" id="WP_345191197.1">
    <property type="nucleotide sequence ID" value="NZ_BAABJJ010000018.1"/>
</dbReference>
<feature type="domain" description="Glycosyltransferase GT-D fold" evidence="1">
    <location>
        <begin position="64"/>
        <end position="261"/>
    </location>
</feature>
<dbReference type="EMBL" id="BAABJJ010000018">
    <property type="protein sequence ID" value="GAA4943051.1"/>
    <property type="molecule type" value="Genomic_DNA"/>
</dbReference>
<evidence type="ECO:0000313" key="3">
    <source>
        <dbReference type="Proteomes" id="UP001501302"/>
    </source>
</evidence>